<dbReference type="GO" id="GO:0016491">
    <property type="term" value="F:oxidoreductase activity"/>
    <property type="evidence" value="ECO:0007669"/>
    <property type="project" value="TreeGrafter"/>
</dbReference>
<evidence type="ECO:0000313" key="1">
    <source>
        <dbReference type="EMBL" id="VEV96350.1"/>
    </source>
</evidence>
<dbReference type="PANTHER" id="PTHR43544:SF12">
    <property type="entry name" value="NAD(P)-BINDING ROSSMANN-FOLD SUPERFAMILY PROTEIN"/>
    <property type="match status" value="1"/>
</dbReference>
<proteinExistence type="predicted"/>
<organism evidence="1">
    <name type="scientific">Pseudomonas marincola</name>
    <dbReference type="NCBI Taxonomy" id="437900"/>
    <lineage>
        <taxon>Bacteria</taxon>
        <taxon>Pseudomonadati</taxon>
        <taxon>Pseudomonadota</taxon>
        <taxon>Gammaproteobacteria</taxon>
        <taxon>Pseudomonadales</taxon>
        <taxon>Pseudomonadaceae</taxon>
        <taxon>Pseudomonas</taxon>
    </lineage>
</organism>
<dbReference type="GO" id="GO:0005737">
    <property type="term" value="C:cytoplasm"/>
    <property type="evidence" value="ECO:0007669"/>
    <property type="project" value="TreeGrafter"/>
</dbReference>
<dbReference type="EMBL" id="LR215729">
    <property type="protein sequence ID" value="VEV96350.1"/>
    <property type="molecule type" value="Genomic_DNA"/>
</dbReference>
<dbReference type="Gene3D" id="3.40.50.720">
    <property type="entry name" value="NAD(P)-binding Rossmann-like Domain"/>
    <property type="match status" value="1"/>
</dbReference>
<dbReference type="SUPFAM" id="SSF51735">
    <property type="entry name" value="NAD(P)-binding Rossmann-fold domains"/>
    <property type="match status" value="1"/>
</dbReference>
<gene>
    <name evidence="1" type="ORF">PMYSY11_1303</name>
</gene>
<protein>
    <recommendedName>
        <fullName evidence="2">NAD(P)-dependent dehydrogenase, short-chain alcohol dehydrogenase family</fullName>
    </recommendedName>
</protein>
<dbReference type="PANTHER" id="PTHR43544">
    <property type="entry name" value="SHORT-CHAIN DEHYDROGENASE/REDUCTASE"/>
    <property type="match status" value="1"/>
</dbReference>
<reference evidence="1" key="1">
    <citation type="submission" date="2019-02" db="EMBL/GenBank/DDBJ databases">
        <authorList>
            <consortium name="Genoscope - CEA"/>
            <person name="William W."/>
        </authorList>
    </citation>
    <scope>NUCLEOTIDE SEQUENCE [LARGE SCALE GENOMIC DNA]</scope>
    <source>
        <strain evidence="1">YSy11</strain>
    </source>
</reference>
<dbReference type="InterPro" id="IPR051468">
    <property type="entry name" value="Fungal_SecMetab_SDRs"/>
</dbReference>
<accession>A0A653E0U3</accession>
<dbReference type="Pfam" id="PF00106">
    <property type="entry name" value="adh_short"/>
    <property type="match status" value="1"/>
</dbReference>
<dbReference type="CDD" id="cd05325">
    <property type="entry name" value="carb_red_sniffer_like_SDR_c"/>
    <property type="match status" value="1"/>
</dbReference>
<dbReference type="AlphaFoldDB" id="A0A653E0U3"/>
<sequence>MTLSSRLQEAANIVICGASRGIGLAMTEQLLASPHTGCIWAIARSACESPELDALQKRYPGRLERANVDVSDEASIGRFASQLQGQISRLHVLISTAAVLHQDGARAEKGLAQLDQQSLHAAFQTNAFGPVLLLKHLLPLLRGRHACTVAALSARVGSIGDNHLGGWYSYRASKAALNQLMHTASIELRRLNPQSCVLLLHPGTTDTELSKPFQANVPSEKLFSCTYAANQLLAQIDRHDPEQTGSFWAWDGQPIEW</sequence>
<name>A0A653E0U3_9PSED</name>
<dbReference type="InterPro" id="IPR036291">
    <property type="entry name" value="NAD(P)-bd_dom_sf"/>
</dbReference>
<dbReference type="RefSeq" id="WP_150547873.1">
    <property type="nucleotide sequence ID" value="NZ_LR215729.2"/>
</dbReference>
<evidence type="ECO:0008006" key="2">
    <source>
        <dbReference type="Google" id="ProtNLM"/>
    </source>
</evidence>
<dbReference type="PRINTS" id="PR00081">
    <property type="entry name" value="GDHRDH"/>
</dbReference>
<dbReference type="InterPro" id="IPR002347">
    <property type="entry name" value="SDR_fam"/>
</dbReference>